<dbReference type="CDD" id="cd22784">
    <property type="entry name" value="DPBB_MltA_YuiC-like"/>
    <property type="match status" value="1"/>
</dbReference>
<organism evidence="2 3">
    <name type="scientific">Costertonia aggregata</name>
    <dbReference type="NCBI Taxonomy" id="343403"/>
    <lineage>
        <taxon>Bacteria</taxon>
        <taxon>Pseudomonadati</taxon>
        <taxon>Bacteroidota</taxon>
        <taxon>Flavobacteriia</taxon>
        <taxon>Flavobacteriales</taxon>
        <taxon>Flavobacteriaceae</taxon>
        <taxon>Costertonia</taxon>
    </lineage>
</organism>
<proteinExistence type="predicted"/>
<dbReference type="PROSITE" id="PS51257">
    <property type="entry name" value="PROKAR_LIPOPROTEIN"/>
    <property type="match status" value="1"/>
</dbReference>
<dbReference type="KEGG" id="cagg:HYG79_16600"/>
<evidence type="ECO:0000313" key="3">
    <source>
        <dbReference type="Proteomes" id="UP000509302"/>
    </source>
</evidence>
<evidence type="ECO:0000313" key="2">
    <source>
        <dbReference type="EMBL" id="QLG46903.1"/>
    </source>
</evidence>
<accession>A0A7H9ATU2</accession>
<protein>
    <submittedName>
        <fullName evidence="2">3D domain-containing protein</fullName>
    </submittedName>
</protein>
<gene>
    <name evidence="2" type="ORF">HYG79_16600</name>
</gene>
<dbReference type="RefSeq" id="WP_179243182.1">
    <property type="nucleotide sequence ID" value="NZ_CP058595.1"/>
</dbReference>
<dbReference type="EMBL" id="CP058595">
    <property type="protein sequence ID" value="QLG46903.1"/>
    <property type="molecule type" value="Genomic_DNA"/>
</dbReference>
<name>A0A7H9ATU2_9FLAO</name>
<keyword evidence="3" id="KW-1185">Reference proteome</keyword>
<dbReference type="Proteomes" id="UP000509302">
    <property type="component" value="Chromosome"/>
</dbReference>
<reference evidence="2 3" key="1">
    <citation type="journal article" date="2006" name="Int. J. Syst. Evol. Microbiol.">
        <title>Costertonia aggregata gen. nov., sp. nov., a mesophilic marine bacterium of the family Flavobacteriaceae, isolated from a mature biofilm.</title>
        <authorList>
            <person name="Kwon K.K."/>
            <person name="Lee Y.K."/>
            <person name="Lee H.K."/>
        </authorList>
    </citation>
    <scope>NUCLEOTIDE SEQUENCE [LARGE SCALE GENOMIC DNA]</scope>
    <source>
        <strain evidence="2 3">KCCM 42265</strain>
    </source>
</reference>
<dbReference type="AlphaFoldDB" id="A0A7H9ATU2"/>
<sequence>MRFVVKLVLLALFSFLFSCKNENRDETDPYVWIPIQVNVSAYNSVTWQTDGQPNIAAWGDTLKPNMKAIAVSRDLLKKGLSHNTMVQIESLPDTFLVKDKMHWKWRNKIDIFMGKDVKRAREWGRKKLAIKFRILKDSINGDNP</sequence>
<feature type="signal peptide" evidence="1">
    <location>
        <begin position="1"/>
        <end position="20"/>
    </location>
</feature>
<feature type="chain" id="PRO_5028884268" evidence="1">
    <location>
        <begin position="21"/>
        <end position="144"/>
    </location>
</feature>
<keyword evidence="1" id="KW-0732">Signal</keyword>
<evidence type="ECO:0000256" key="1">
    <source>
        <dbReference type="SAM" id="SignalP"/>
    </source>
</evidence>